<dbReference type="Gene3D" id="1.10.10.10">
    <property type="entry name" value="Winged helix-like DNA-binding domain superfamily/Winged helix DNA-binding domain"/>
    <property type="match status" value="1"/>
</dbReference>
<evidence type="ECO:0000313" key="6">
    <source>
        <dbReference type="Proteomes" id="UP000572635"/>
    </source>
</evidence>
<proteinExistence type="predicted"/>
<accession>A0A7W8QL68</accession>
<keyword evidence="3" id="KW-0804">Transcription</keyword>
<dbReference type="Pfam" id="PF12840">
    <property type="entry name" value="HTH_20"/>
    <property type="match status" value="1"/>
</dbReference>
<dbReference type="SMART" id="SM00418">
    <property type="entry name" value="HTH_ARSR"/>
    <property type="match status" value="1"/>
</dbReference>
<feature type="domain" description="HTH arsR-type" evidence="4">
    <location>
        <begin position="11"/>
        <end position="107"/>
    </location>
</feature>
<dbReference type="PANTHER" id="PTHR33154:SF15">
    <property type="entry name" value="REGULATORY PROTEIN ARSR"/>
    <property type="match status" value="1"/>
</dbReference>
<comment type="caution">
    <text evidence="5">The sequence shown here is derived from an EMBL/GenBank/DDBJ whole genome shotgun (WGS) entry which is preliminary data.</text>
</comment>
<reference evidence="5 6" key="1">
    <citation type="submission" date="2020-08" db="EMBL/GenBank/DDBJ databases">
        <title>Sequencing the genomes of 1000 actinobacteria strains.</title>
        <authorList>
            <person name="Klenk H.-P."/>
        </authorList>
    </citation>
    <scope>NUCLEOTIDE SEQUENCE [LARGE SCALE GENOMIC DNA]</scope>
    <source>
        <strain evidence="5 6">DSM 44551</strain>
    </source>
</reference>
<evidence type="ECO:0000256" key="1">
    <source>
        <dbReference type="ARBA" id="ARBA00023015"/>
    </source>
</evidence>
<dbReference type="RefSeq" id="WP_246528212.1">
    <property type="nucleotide sequence ID" value="NZ_BAAAJD010000013.1"/>
</dbReference>
<dbReference type="AlphaFoldDB" id="A0A7W8QL68"/>
<dbReference type="InterPro" id="IPR011991">
    <property type="entry name" value="ArsR-like_HTH"/>
</dbReference>
<dbReference type="InterPro" id="IPR036390">
    <property type="entry name" value="WH_DNA-bd_sf"/>
</dbReference>
<dbReference type="InterPro" id="IPR036388">
    <property type="entry name" value="WH-like_DNA-bd_sf"/>
</dbReference>
<dbReference type="PROSITE" id="PS50987">
    <property type="entry name" value="HTH_ARSR_2"/>
    <property type="match status" value="1"/>
</dbReference>
<organism evidence="5 6">
    <name type="scientific">Nocardiopsis composta</name>
    <dbReference type="NCBI Taxonomy" id="157465"/>
    <lineage>
        <taxon>Bacteria</taxon>
        <taxon>Bacillati</taxon>
        <taxon>Actinomycetota</taxon>
        <taxon>Actinomycetes</taxon>
        <taxon>Streptosporangiales</taxon>
        <taxon>Nocardiopsidaceae</taxon>
        <taxon>Nocardiopsis</taxon>
    </lineage>
</organism>
<dbReference type="PANTHER" id="PTHR33154">
    <property type="entry name" value="TRANSCRIPTIONAL REGULATOR, ARSR FAMILY"/>
    <property type="match status" value="1"/>
</dbReference>
<dbReference type="EMBL" id="JACHDB010000001">
    <property type="protein sequence ID" value="MBB5431790.1"/>
    <property type="molecule type" value="Genomic_DNA"/>
</dbReference>
<dbReference type="SUPFAM" id="SSF46785">
    <property type="entry name" value="Winged helix' DNA-binding domain"/>
    <property type="match status" value="1"/>
</dbReference>
<dbReference type="CDD" id="cd00090">
    <property type="entry name" value="HTH_ARSR"/>
    <property type="match status" value="1"/>
</dbReference>
<dbReference type="Proteomes" id="UP000572635">
    <property type="component" value="Unassembled WGS sequence"/>
</dbReference>
<evidence type="ECO:0000256" key="2">
    <source>
        <dbReference type="ARBA" id="ARBA00023125"/>
    </source>
</evidence>
<dbReference type="GO" id="GO:0003700">
    <property type="term" value="F:DNA-binding transcription factor activity"/>
    <property type="evidence" value="ECO:0007669"/>
    <property type="project" value="InterPro"/>
</dbReference>
<dbReference type="InterPro" id="IPR051081">
    <property type="entry name" value="HTH_MetalResp_TranReg"/>
</dbReference>
<evidence type="ECO:0000259" key="4">
    <source>
        <dbReference type="PROSITE" id="PS50987"/>
    </source>
</evidence>
<keyword evidence="1" id="KW-0805">Transcription regulation</keyword>
<evidence type="ECO:0000313" key="5">
    <source>
        <dbReference type="EMBL" id="MBB5431790.1"/>
    </source>
</evidence>
<dbReference type="InterPro" id="IPR001845">
    <property type="entry name" value="HTH_ArsR_DNA-bd_dom"/>
</dbReference>
<dbReference type="GO" id="GO:0003677">
    <property type="term" value="F:DNA binding"/>
    <property type="evidence" value="ECO:0007669"/>
    <property type="project" value="UniProtKB-KW"/>
</dbReference>
<protein>
    <submittedName>
        <fullName evidence="5">DNA-binding transcriptional ArsR family regulator</fullName>
    </submittedName>
</protein>
<sequence>MMKRRRRTEPAGTPPIDVDVPTLRAMAHPTRIRILTELASRGPATATGLARLLGESSGSTSYHLRQLSRFGLVEDDPERPAGGRERWWRNHSGGIRMSGFAYLRNPHTREAANLVITELERARAERRRAWAEYSGTRFEEAAPWVDSAVESSYVHLLTREEAAEMGRELEGVLERWKEAVRGRKPTGDTEVVPVETQVYSFPNLDAGGGG</sequence>
<keyword evidence="2 5" id="KW-0238">DNA-binding</keyword>
<name>A0A7W8QL68_9ACTN</name>
<evidence type="ECO:0000256" key="3">
    <source>
        <dbReference type="ARBA" id="ARBA00023163"/>
    </source>
</evidence>
<gene>
    <name evidence="5" type="ORF">HDA36_001874</name>
</gene>
<keyword evidence="6" id="KW-1185">Reference proteome</keyword>